<dbReference type="EMBL" id="CP014782">
    <property type="protein sequence ID" value="AQS36207.1"/>
    <property type="molecule type" value="Genomic_DNA"/>
</dbReference>
<protein>
    <submittedName>
        <fullName evidence="1">Uncharacterized protein</fullName>
    </submittedName>
</protein>
<dbReference type="AlphaFoldDB" id="A0A1S6HL10"/>
<dbReference type="Proteomes" id="UP000189545">
    <property type="component" value="Chromosome"/>
</dbReference>
<evidence type="ECO:0000313" key="1">
    <source>
        <dbReference type="EMBL" id="AQS36207.1"/>
    </source>
</evidence>
<keyword evidence="2" id="KW-1185">Reference proteome</keyword>
<name>A0A1S6HL10_9GAMM</name>
<proteinExistence type="predicted"/>
<accession>A0A1S6HL10</accession>
<dbReference type="STRING" id="225848.Sps_01018"/>
<evidence type="ECO:0000313" key="2">
    <source>
        <dbReference type="Proteomes" id="UP000189545"/>
    </source>
</evidence>
<sequence length="52" mass="5790">MALSVTHLIANIANLTQADISNPIQSQLCLVWEITNIRCKYSVFTVLSNNNL</sequence>
<organism evidence="1 2">
    <name type="scientific">Shewanella psychrophila</name>
    <dbReference type="NCBI Taxonomy" id="225848"/>
    <lineage>
        <taxon>Bacteria</taxon>
        <taxon>Pseudomonadati</taxon>
        <taxon>Pseudomonadota</taxon>
        <taxon>Gammaproteobacteria</taxon>
        <taxon>Alteromonadales</taxon>
        <taxon>Shewanellaceae</taxon>
        <taxon>Shewanella</taxon>
    </lineage>
</organism>
<reference evidence="1 2" key="1">
    <citation type="submission" date="2016-03" db="EMBL/GenBank/DDBJ databases">
        <title>Complete genome sequence of Shewanella psychrophila WP2, a deep sea bacterium isolated from west Pacific sediment.</title>
        <authorList>
            <person name="Xu G."/>
            <person name="Jian H."/>
        </authorList>
    </citation>
    <scope>NUCLEOTIDE SEQUENCE [LARGE SCALE GENOMIC DNA]</scope>
    <source>
        <strain evidence="1 2">WP2</strain>
    </source>
</reference>
<dbReference type="KEGG" id="spsw:Sps_01018"/>
<gene>
    <name evidence="1" type="ORF">Sps_01018</name>
</gene>